<evidence type="ECO:0000313" key="3">
    <source>
        <dbReference type="EMBL" id="CAF5070429.1"/>
    </source>
</evidence>
<keyword evidence="2" id="KW-0472">Membrane</keyword>
<proteinExistence type="predicted"/>
<feature type="transmembrane region" description="Helical" evidence="2">
    <location>
        <begin position="36"/>
        <end position="59"/>
    </location>
</feature>
<feature type="region of interest" description="Disordered" evidence="1">
    <location>
        <begin position="72"/>
        <end position="91"/>
    </location>
</feature>
<dbReference type="Proteomes" id="UP000681967">
    <property type="component" value="Unassembled WGS sequence"/>
</dbReference>
<keyword evidence="2" id="KW-1133">Transmembrane helix</keyword>
<name>A0A8S3EBM2_9BILA</name>
<sequence length="91" mass="10607">MLIPLLQVLFAAMRTISLSALNIMMYSFISRIFNKWLGFNGFISFFCSAYCLSKIVNFFKRTWLKARLRNKKPDEKISSDGLTWHSPTTMT</sequence>
<protein>
    <submittedName>
        <fullName evidence="3">Uncharacterized protein</fullName>
    </submittedName>
</protein>
<evidence type="ECO:0000256" key="2">
    <source>
        <dbReference type="SAM" id="Phobius"/>
    </source>
</evidence>
<evidence type="ECO:0000256" key="1">
    <source>
        <dbReference type="SAM" id="MobiDB-lite"/>
    </source>
</evidence>
<keyword evidence="2" id="KW-0812">Transmembrane</keyword>
<accession>A0A8S3EBM2</accession>
<dbReference type="EMBL" id="CAJOBH010230713">
    <property type="protein sequence ID" value="CAF5070429.1"/>
    <property type="molecule type" value="Genomic_DNA"/>
</dbReference>
<dbReference type="AlphaFoldDB" id="A0A8S3EBM2"/>
<comment type="caution">
    <text evidence="3">The sequence shown here is derived from an EMBL/GenBank/DDBJ whole genome shotgun (WGS) entry which is preliminary data.</text>
</comment>
<organism evidence="3 4">
    <name type="scientific">Rotaria magnacalcarata</name>
    <dbReference type="NCBI Taxonomy" id="392030"/>
    <lineage>
        <taxon>Eukaryota</taxon>
        <taxon>Metazoa</taxon>
        <taxon>Spiralia</taxon>
        <taxon>Gnathifera</taxon>
        <taxon>Rotifera</taxon>
        <taxon>Eurotatoria</taxon>
        <taxon>Bdelloidea</taxon>
        <taxon>Philodinida</taxon>
        <taxon>Philodinidae</taxon>
        <taxon>Rotaria</taxon>
    </lineage>
</organism>
<feature type="non-terminal residue" evidence="3">
    <location>
        <position position="91"/>
    </location>
</feature>
<gene>
    <name evidence="3" type="ORF">BYL167_LOCUS60513</name>
</gene>
<evidence type="ECO:0000313" key="4">
    <source>
        <dbReference type="Proteomes" id="UP000681967"/>
    </source>
</evidence>
<reference evidence="3" key="1">
    <citation type="submission" date="2021-02" db="EMBL/GenBank/DDBJ databases">
        <authorList>
            <person name="Nowell W R."/>
        </authorList>
    </citation>
    <scope>NUCLEOTIDE SEQUENCE</scope>
</reference>